<dbReference type="GeneID" id="28731219"/>
<keyword evidence="3" id="KW-1185">Reference proteome</keyword>
<reference evidence="2 3" key="1">
    <citation type="submission" date="2015-06" db="EMBL/GenBank/DDBJ databases">
        <title>Draft genome of the ant-associated black yeast Phialophora attae CBS 131958.</title>
        <authorList>
            <person name="Moreno L.F."/>
            <person name="Stielow B.J."/>
            <person name="de Hoog S."/>
            <person name="Vicente V.A."/>
            <person name="Weiss V.A."/>
            <person name="de Vries M."/>
            <person name="Cruz L.M."/>
            <person name="Souza E.M."/>
        </authorList>
    </citation>
    <scope>NUCLEOTIDE SEQUENCE [LARGE SCALE GENOMIC DNA]</scope>
    <source>
        <strain evidence="2 3">CBS 131958</strain>
    </source>
</reference>
<evidence type="ECO:0000256" key="1">
    <source>
        <dbReference type="SAM" id="MobiDB-lite"/>
    </source>
</evidence>
<dbReference type="Proteomes" id="UP000038010">
    <property type="component" value="Unassembled WGS sequence"/>
</dbReference>
<comment type="caution">
    <text evidence="2">The sequence shown here is derived from an EMBL/GenBank/DDBJ whole genome shotgun (WGS) entry which is preliminary data.</text>
</comment>
<dbReference type="VEuPathDB" id="FungiDB:AB675_10559"/>
<name>A0A0N1P0N2_9EURO</name>
<protein>
    <submittedName>
        <fullName evidence="2">Uncharacterized protein</fullName>
    </submittedName>
</protein>
<dbReference type="AlphaFoldDB" id="A0A0N1P0N2"/>
<feature type="compositionally biased region" description="Polar residues" evidence="1">
    <location>
        <begin position="96"/>
        <end position="111"/>
    </location>
</feature>
<organism evidence="2 3">
    <name type="scientific">Cyphellophora attinorum</name>
    <dbReference type="NCBI Taxonomy" id="1664694"/>
    <lineage>
        <taxon>Eukaryota</taxon>
        <taxon>Fungi</taxon>
        <taxon>Dikarya</taxon>
        <taxon>Ascomycota</taxon>
        <taxon>Pezizomycotina</taxon>
        <taxon>Eurotiomycetes</taxon>
        <taxon>Chaetothyriomycetidae</taxon>
        <taxon>Chaetothyriales</taxon>
        <taxon>Cyphellophoraceae</taxon>
        <taxon>Cyphellophora</taxon>
    </lineage>
</organism>
<sequence length="125" mass="13450">MPCAKVKNAPGLDIVCDEGTPQTLVPGSKLSANAVLTSNEDSESTGSVTATLYGRSKAFTRQSYRQTVAAWLSRATIFNLEQQIFQPSERALTGILGSTESKSETALQNRQNPEEELGQLPKYGA</sequence>
<gene>
    <name evidence="2" type="ORF">AB675_10559</name>
</gene>
<dbReference type="EMBL" id="LFJN01000011">
    <property type="protein sequence ID" value="KPI40744.1"/>
    <property type="molecule type" value="Genomic_DNA"/>
</dbReference>
<feature type="region of interest" description="Disordered" evidence="1">
    <location>
        <begin position="96"/>
        <end position="125"/>
    </location>
</feature>
<dbReference type="RefSeq" id="XP_018000707.1">
    <property type="nucleotide sequence ID" value="XM_018139339.1"/>
</dbReference>
<evidence type="ECO:0000313" key="3">
    <source>
        <dbReference type="Proteomes" id="UP000038010"/>
    </source>
</evidence>
<evidence type="ECO:0000313" key="2">
    <source>
        <dbReference type="EMBL" id="KPI40744.1"/>
    </source>
</evidence>
<proteinExistence type="predicted"/>
<accession>A0A0N1P0N2</accession>